<dbReference type="GeneID" id="105347777"/>
<dbReference type="EnsemblMetazoa" id="G3394.6">
    <property type="protein sequence ID" value="G3394.6:cds"/>
    <property type="gene ID" value="G3394"/>
</dbReference>
<proteinExistence type="predicted"/>
<feature type="compositionally biased region" description="Basic residues" evidence="1">
    <location>
        <begin position="147"/>
        <end position="157"/>
    </location>
</feature>
<dbReference type="Proteomes" id="UP000005408">
    <property type="component" value="Unassembled WGS sequence"/>
</dbReference>
<protein>
    <submittedName>
        <fullName evidence="3">Uncharacterized protein</fullName>
    </submittedName>
</protein>
<dbReference type="EnsemblMetazoa" id="G3394.3">
    <property type="protein sequence ID" value="G3394.3:cds"/>
    <property type="gene ID" value="G3394"/>
</dbReference>
<dbReference type="EnsemblMetazoa" id="G3394.5">
    <property type="protein sequence ID" value="G3394.5:cds"/>
    <property type="gene ID" value="G3394"/>
</dbReference>
<evidence type="ECO:0000313" key="4">
    <source>
        <dbReference type="Proteomes" id="UP000005408"/>
    </source>
</evidence>
<feature type="transmembrane region" description="Helical" evidence="2">
    <location>
        <begin position="76"/>
        <end position="102"/>
    </location>
</feature>
<feature type="compositionally biased region" description="Basic and acidic residues" evidence="1">
    <location>
        <begin position="133"/>
        <end position="146"/>
    </location>
</feature>
<organism evidence="3 4">
    <name type="scientific">Magallana gigas</name>
    <name type="common">Pacific oyster</name>
    <name type="synonym">Crassostrea gigas</name>
    <dbReference type="NCBI Taxonomy" id="29159"/>
    <lineage>
        <taxon>Eukaryota</taxon>
        <taxon>Metazoa</taxon>
        <taxon>Spiralia</taxon>
        <taxon>Lophotrochozoa</taxon>
        <taxon>Mollusca</taxon>
        <taxon>Bivalvia</taxon>
        <taxon>Autobranchia</taxon>
        <taxon>Pteriomorphia</taxon>
        <taxon>Ostreida</taxon>
        <taxon>Ostreoidea</taxon>
        <taxon>Ostreidae</taxon>
        <taxon>Magallana</taxon>
    </lineage>
</organism>
<dbReference type="AlphaFoldDB" id="A0A8W8MKQ4"/>
<keyword evidence="2" id="KW-0812">Transmembrane</keyword>
<accession>A0A8W8MKQ4</accession>
<dbReference type="EnsemblMetazoa" id="G3394.2">
    <property type="protein sequence ID" value="G3394.2:cds"/>
    <property type="gene ID" value="G3394"/>
</dbReference>
<reference evidence="3" key="1">
    <citation type="submission" date="2022-08" db="UniProtKB">
        <authorList>
            <consortium name="EnsemblMetazoa"/>
        </authorList>
    </citation>
    <scope>IDENTIFICATION</scope>
    <source>
        <strain evidence="3">05x7-T-G4-1.051#20</strain>
    </source>
</reference>
<feature type="region of interest" description="Disordered" evidence="1">
    <location>
        <begin position="109"/>
        <end position="179"/>
    </location>
</feature>
<evidence type="ECO:0000313" key="3">
    <source>
        <dbReference type="EnsemblMetazoa" id="G3394.3:cds"/>
    </source>
</evidence>
<sequence>MRPAVYASVVRNRHKSRSDRSHRMQPQGFSMRRLLAMVFVGAIMLAPGLTLTVLGLDDTENENERVAQSERILYKVLGPISCAVGGFILVAAIFYYCCYGLAEQSGRQRHTSSSKSNTSHHGMTAYSSVNNERAQEGKDKSHDSSSKSRRHSSHSSLHRQQQQQAEKDAALAQERPQRLAETVEINMGAASEDAALAQWEH</sequence>
<dbReference type="EnsemblMetazoa" id="G3394.1">
    <property type="protein sequence ID" value="G3394.1:cds"/>
    <property type="gene ID" value="G3394"/>
</dbReference>
<dbReference type="EnsemblMetazoa" id="G3394.4">
    <property type="protein sequence ID" value="G3394.4:cds"/>
    <property type="gene ID" value="G3394"/>
</dbReference>
<keyword evidence="4" id="KW-1185">Reference proteome</keyword>
<evidence type="ECO:0000256" key="1">
    <source>
        <dbReference type="SAM" id="MobiDB-lite"/>
    </source>
</evidence>
<dbReference type="OrthoDB" id="6136786at2759"/>
<evidence type="ECO:0000256" key="2">
    <source>
        <dbReference type="SAM" id="Phobius"/>
    </source>
</evidence>
<name>A0A8W8MKQ4_MAGGI</name>
<keyword evidence="2" id="KW-0472">Membrane</keyword>
<feature type="transmembrane region" description="Helical" evidence="2">
    <location>
        <begin position="34"/>
        <end position="56"/>
    </location>
</feature>
<keyword evidence="2" id="KW-1133">Transmembrane helix</keyword>